<feature type="compositionally biased region" description="Polar residues" evidence="1">
    <location>
        <begin position="1"/>
        <end position="11"/>
    </location>
</feature>
<feature type="region of interest" description="Disordered" evidence="1">
    <location>
        <begin position="1"/>
        <end position="36"/>
    </location>
</feature>
<evidence type="ECO:0000313" key="3">
    <source>
        <dbReference type="Proteomes" id="UP000005237"/>
    </source>
</evidence>
<evidence type="ECO:0000256" key="1">
    <source>
        <dbReference type="SAM" id="MobiDB-lite"/>
    </source>
</evidence>
<organism evidence="2 3">
    <name type="scientific">Caenorhabditis japonica</name>
    <dbReference type="NCBI Taxonomy" id="281687"/>
    <lineage>
        <taxon>Eukaryota</taxon>
        <taxon>Metazoa</taxon>
        <taxon>Ecdysozoa</taxon>
        <taxon>Nematoda</taxon>
        <taxon>Chromadorea</taxon>
        <taxon>Rhabditida</taxon>
        <taxon>Rhabditina</taxon>
        <taxon>Rhabditomorpha</taxon>
        <taxon>Rhabditoidea</taxon>
        <taxon>Rhabditidae</taxon>
        <taxon>Peloderinae</taxon>
        <taxon>Caenorhabditis</taxon>
    </lineage>
</organism>
<proteinExistence type="predicted"/>
<protein>
    <submittedName>
        <fullName evidence="2">Uncharacterized protein</fullName>
    </submittedName>
</protein>
<dbReference type="EnsemblMetazoa" id="CJA31480.1">
    <property type="protein sequence ID" value="CJA31480.1"/>
    <property type="gene ID" value="WBGene00207327"/>
</dbReference>
<dbReference type="AlphaFoldDB" id="A0A8R1EDD9"/>
<accession>A0A8R1EDD9</accession>
<name>A0A8R1EDD9_CAEJA</name>
<sequence>MVAESWSNNPRKLSLGAPYCRSDATSTPSLDAPQKTPNRRFSLAATFLDAAKSNRKSSLFVGKYISLCEPIMI</sequence>
<reference evidence="3" key="1">
    <citation type="submission" date="2010-08" db="EMBL/GenBank/DDBJ databases">
        <authorList>
            <consortium name="Caenorhabditis japonica Sequencing Consortium"/>
            <person name="Wilson R.K."/>
        </authorList>
    </citation>
    <scope>NUCLEOTIDE SEQUENCE [LARGE SCALE GENOMIC DNA]</scope>
    <source>
        <strain evidence="3">DF5081</strain>
    </source>
</reference>
<dbReference type="Proteomes" id="UP000005237">
    <property type="component" value="Unassembled WGS sequence"/>
</dbReference>
<keyword evidence="3" id="KW-1185">Reference proteome</keyword>
<evidence type="ECO:0000313" key="2">
    <source>
        <dbReference type="EnsemblMetazoa" id="CJA31480.1"/>
    </source>
</evidence>
<reference evidence="2" key="2">
    <citation type="submission" date="2022-06" db="UniProtKB">
        <authorList>
            <consortium name="EnsemblMetazoa"/>
        </authorList>
    </citation>
    <scope>IDENTIFICATION</scope>
    <source>
        <strain evidence="2">DF5081</strain>
    </source>
</reference>